<evidence type="ECO:0000256" key="5">
    <source>
        <dbReference type="ARBA" id="ARBA00023002"/>
    </source>
</evidence>
<dbReference type="GO" id="GO:0006086">
    <property type="term" value="P:pyruvate decarboxylation to acetyl-CoA"/>
    <property type="evidence" value="ECO:0007669"/>
    <property type="project" value="InterPro"/>
</dbReference>
<dbReference type="GO" id="GO:0004739">
    <property type="term" value="F:pyruvate dehydrogenase (acetyl-transferring) activity"/>
    <property type="evidence" value="ECO:0007669"/>
    <property type="project" value="UniProtKB-UniRule"/>
</dbReference>
<dbReference type="AlphaFoldDB" id="A0A432MJI2"/>
<sequence length="337" mass="37394">MAHAQTEAKPIVDREQALDWLRQMLVIRRFEERSAMLYQRQKIGGFCHLYSGQEACAVGSIGVLREDDYVITAYRDHGHALARGMDPRAGMAEMLGKAAGCSKGKGGSMHFFQADRNFMGGHAIVGSHIPLAAGMAFASKYRGDDRVTLCFFGDGAMDQGALHEAFNMAGLWKLPVIYVVENNLMSMGTHLHRHSAVLDLTRRGGPPYGFAASVAVDANDIEAMAEVTLEAANRARAGEGPTFIEAKTYRYRGHSMSDPMKYRTAEELEKARERDPIALYEVVLRERGWVDDESLELMQEEVKRLIDEAIAFAEEAPEPALDQVYTDITVSPHIPQE</sequence>
<evidence type="ECO:0000256" key="8">
    <source>
        <dbReference type="RuleBase" id="RU361139"/>
    </source>
</evidence>
<protein>
    <recommendedName>
        <fullName evidence="4 8">Pyruvate dehydrogenase E1 component subunit alpha</fullName>
        <ecNumber evidence="3 8">1.2.4.1</ecNumber>
    </recommendedName>
</protein>
<evidence type="ECO:0000256" key="4">
    <source>
        <dbReference type="ARBA" id="ARBA00014159"/>
    </source>
</evidence>
<dbReference type="FunFam" id="3.40.50.970:FF:000013">
    <property type="entry name" value="Pyruvate dehydrogenase E1 component subunit alpha"/>
    <property type="match status" value="1"/>
</dbReference>
<dbReference type="Gene3D" id="3.40.50.970">
    <property type="match status" value="1"/>
</dbReference>
<dbReference type="NCBIfam" id="TIGR03182">
    <property type="entry name" value="PDH_E1_alph_y"/>
    <property type="match status" value="1"/>
</dbReference>
<feature type="domain" description="Dehydrogenase E1 component" evidence="9">
    <location>
        <begin position="23"/>
        <end position="320"/>
    </location>
</feature>
<dbReference type="EC" id="1.2.4.1" evidence="3 8"/>
<organism evidence="10 11">
    <name type="scientific">Tautonia sociabilis</name>
    <dbReference type="NCBI Taxonomy" id="2080755"/>
    <lineage>
        <taxon>Bacteria</taxon>
        <taxon>Pseudomonadati</taxon>
        <taxon>Planctomycetota</taxon>
        <taxon>Planctomycetia</taxon>
        <taxon>Isosphaerales</taxon>
        <taxon>Isosphaeraceae</taxon>
        <taxon>Tautonia</taxon>
    </lineage>
</organism>
<gene>
    <name evidence="8 10" type="primary">pdhA</name>
    <name evidence="10" type="ORF">TsocGM_12000</name>
</gene>
<dbReference type="InterPro" id="IPR017597">
    <property type="entry name" value="Pyrv_DH_E1_asu_subgrp-y"/>
</dbReference>
<evidence type="ECO:0000313" key="11">
    <source>
        <dbReference type="Proteomes" id="UP000280296"/>
    </source>
</evidence>
<keyword evidence="11" id="KW-1185">Reference proteome</keyword>
<dbReference type="CDD" id="cd02000">
    <property type="entry name" value="TPP_E1_PDC_ADC_BCADC"/>
    <property type="match status" value="1"/>
</dbReference>
<dbReference type="Pfam" id="PF00676">
    <property type="entry name" value="E1_dh"/>
    <property type="match status" value="1"/>
</dbReference>
<dbReference type="EMBL" id="RYZH01000020">
    <property type="protein sequence ID" value="RUL87551.1"/>
    <property type="molecule type" value="Genomic_DNA"/>
</dbReference>
<dbReference type="Proteomes" id="UP000280296">
    <property type="component" value="Unassembled WGS sequence"/>
</dbReference>
<dbReference type="SUPFAM" id="SSF52518">
    <property type="entry name" value="Thiamin diphosphate-binding fold (THDP-binding)"/>
    <property type="match status" value="1"/>
</dbReference>
<evidence type="ECO:0000256" key="2">
    <source>
        <dbReference type="ARBA" id="ARBA00011870"/>
    </source>
</evidence>
<proteinExistence type="predicted"/>
<dbReference type="OrthoDB" id="9766715at2"/>
<comment type="catalytic activity">
    <reaction evidence="8">
        <text>N(6)-[(R)-lipoyl]-L-lysyl-[protein] + pyruvate + H(+) = N(6)-[(R)-S(8)-acetyldihydrolipoyl]-L-lysyl-[protein] + CO2</text>
        <dbReference type="Rhea" id="RHEA:19189"/>
        <dbReference type="Rhea" id="RHEA-COMP:10474"/>
        <dbReference type="Rhea" id="RHEA-COMP:10478"/>
        <dbReference type="ChEBI" id="CHEBI:15361"/>
        <dbReference type="ChEBI" id="CHEBI:15378"/>
        <dbReference type="ChEBI" id="CHEBI:16526"/>
        <dbReference type="ChEBI" id="CHEBI:83099"/>
        <dbReference type="ChEBI" id="CHEBI:83111"/>
        <dbReference type="EC" id="1.2.4.1"/>
    </reaction>
</comment>
<dbReference type="InterPro" id="IPR050642">
    <property type="entry name" value="PDH_E1_Alpha_Subunit"/>
</dbReference>
<dbReference type="InterPro" id="IPR029061">
    <property type="entry name" value="THDP-binding"/>
</dbReference>
<keyword evidence="7 8" id="KW-0670">Pyruvate</keyword>
<comment type="caution">
    <text evidence="10">The sequence shown here is derived from an EMBL/GenBank/DDBJ whole genome shotgun (WGS) entry which is preliminary data.</text>
</comment>
<dbReference type="InterPro" id="IPR001017">
    <property type="entry name" value="DH_E1"/>
</dbReference>
<evidence type="ECO:0000313" key="10">
    <source>
        <dbReference type="EMBL" id="RUL87551.1"/>
    </source>
</evidence>
<comment type="function">
    <text evidence="8">The pyruvate dehydrogenase complex catalyzes the overall conversion of pyruvate to acetyl-CoA and CO(2).</text>
</comment>
<comment type="cofactor">
    <cofactor evidence="1 8">
        <name>thiamine diphosphate</name>
        <dbReference type="ChEBI" id="CHEBI:58937"/>
    </cofactor>
</comment>
<evidence type="ECO:0000259" key="9">
    <source>
        <dbReference type="Pfam" id="PF00676"/>
    </source>
</evidence>
<keyword evidence="5 8" id="KW-0560">Oxidoreductase</keyword>
<dbReference type="PANTHER" id="PTHR11516">
    <property type="entry name" value="PYRUVATE DEHYDROGENASE E1 COMPONENT, ALPHA SUBUNIT BACTERIAL AND ORGANELLAR"/>
    <property type="match status" value="1"/>
</dbReference>
<reference evidence="10 11" key="2">
    <citation type="submission" date="2019-01" db="EMBL/GenBank/DDBJ databases">
        <title>Tautonia sociabilis, a novel thermotolerant planctomycete of Isosphaeraceae family, isolated from a 4000 m deep subterranean habitat.</title>
        <authorList>
            <person name="Kovaleva O.L."/>
            <person name="Elcheninov A.G."/>
            <person name="Van Heerden E."/>
            <person name="Toshchakov S.V."/>
            <person name="Novikov A."/>
            <person name="Bonch-Osmolovskaya E.A."/>
            <person name="Kublanov I.V."/>
        </authorList>
    </citation>
    <scope>NUCLEOTIDE SEQUENCE [LARGE SCALE GENOMIC DNA]</scope>
    <source>
        <strain evidence="10 11">GM2012</strain>
    </source>
</reference>
<dbReference type="RefSeq" id="WP_126725609.1">
    <property type="nucleotide sequence ID" value="NZ_RYZH01000020.1"/>
</dbReference>
<evidence type="ECO:0000256" key="7">
    <source>
        <dbReference type="ARBA" id="ARBA00023317"/>
    </source>
</evidence>
<evidence type="ECO:0000256" key="3">
    <source>
        <dbReference type="ARBA" id="ARBA00012281"/>
    </source>
</evidence>
<evidence type="ECO:0000256" key="1">
    <source>
        <dbReference type="ARBA" id="ARBA00001964"/>
    </source>
</evidence>
<keyword evidence="6 8" id="KW-0786">Thiamine pyrophosphate</keyword>
<accession>A0A432MJI2</accession>
<dbReference type="PANTHER" id="PTHR11516:SF60">
    <property type="entry name" value="PYRUVATE DEHYDROGENASE E1 COMPONENT SUBUNIT ALPHA"/>
    <property type="match status" value="1"/>
</dbReference>
<reference evidence="10 11" key="1">
    <citation type="submission" date="2018-12" db="EMBL/GenBank/DDBJ databases">
        <authorList>
            <person name="Toschakov S.V."/>
        </authorList>
    </citation>
    <scope>NUCLEOTIDE SEQUENCE [LARGE SCALE GENOMIC DNA]</scope>
    <source>
        <strain evidence="10 11">GM2012</strain>
    </source>
</reference>
<evidence type="ECO:0000256" key="6">
    <source>
        <dbReference type="ARBA" id="ARBA00023052"/>
    </source>
</evidence>
<comment type="subunit">
    <text evidence="2 8">Heterodimer of an alpha and a beta chain.</text>
</comment>
<name>A0A432MJI2_9BACT</name>